<dbReference type="SFLD" id="SFLDS00052">
    <property type="entry name" value="Ferric_Reductase_Domain"/>
    <property type="match status" value="1"/>
</dbReference>
<feature type="transmembrane region" description="Helical" evidence="6">
    <location>
        <begin position="547"/>
        <end position="566"/>
    </location>
</feature>
<gene>
    <name evidence="8" type="ORF">JG687_00009389</name>
</gene>
<keyword evidence="5 6" id="KW-0472">Membrane</keyword>
<accession>A0A8T1UA07</accession>
<dbReference type="OrthoDB" id="62564at2759"/>
<protein>
    <recommendedName>
        <fullName evidence="7">FAD-binding FR-type domain-containing protein</fullName>
    </recommendedName>
</protein>
<organism evidence="8 9">
    <name type="scientific">Phytophthora cactorum</name>
    <dbReference type="NCBI Taxonomy" id="29920"/>
    <lineage>
        <taxon>Eukaryota</taxon>
        <taxon>Sar</taxon>
        <taxon>Stramenopiles</taxon>
        <taxon>Oomycota</taxon>
        <taxon>Peronosporomycetes</taxon>
        <taxon>Peronosporales</taxon>
        <taxon>Peronosporaceae</taxon>
        <taxon>Phytophthora</taxon>
    </lineage>
</organism>
<evidence type="ECO:0000256" key="4">
    <source>
        <dbReference type="ARBA" id="ARBA00023002"/>
    </source>
</evidence>
<evidence type="ECO:0000256" key="3">
    <source>
        <dbReference type="ARBA" id="ARBA00022989"/>
    </source>
</evidence>
<feature type="domain" description="FAD-binding FR-type" evidence="7">
    <location>
        <begin position="750"/>
        <end position="858"/>
    </location>
</feature>
<evidence type="ECO:0000256" key="5">
    <source>
        <dbReference type="ARBA" id="ARBA00023136"/>
    </source>
</evidence>
<dbReference type="SFLD" id="SFLDG01168">
    <property type="entry name" value="Ferric_reductase_subgroup_(FRE"/>
    <property type="match status" value="1"/>
</dbReference>
<feature type="transmembrane region" description="Helical" evidence="6">
    <location>
        <begin position="490"/>
        <end position="509"/>
    </location>
</feature>
<reference evidence="8" key="1">
    <citation type="submission" date="2021-01" db="EMBL/GenBank/DDBJ databases">
        <title>Phytophthora aleatoria, a newly-described species from Pinus radiata is distinct from Phytophthora cactorum isolates based on comparative genomics.</title>
        <authorList>
            <person name="Mcdougal R."/>
            <person name="Panda P."/>
            <person name="Williams N."/>
            <person name="Studholme D.J."/>
        </authorList>
    </citation>
    <scope>NUCLEOTIDE SEQUENCE</scope>
    <source>
        <strain evidence="8">NZFS 3830</strain>
    </source>
</reference>
<dbReference type="InterPro" id="IPR050369">
    <property type="entry name" value="RBOH/FRE"/>
</dbReference>
<keyword evidence="3 6" id="KW-1133">Transmembrane helix</keyword>
<dbReference type="PANTHER" id="PTHR11972:SF193">
    <property type="entry name" value="FAD-BINDING FR-TYPE DOMAIN-CONTAINING PROTEIN"/>
    <property type="match status" value="1"/>
</dbReference>
<feature type="transmembrane region" description="Helical" evidence="6">
    <location>
        <begin position="1027"/>
        <end position="1044"/>
    </location>
</feature>
<evidence type="ECO:0000256" key="6">
    <source>
        <dbReference type="SAM" id="Phobius"/>
    </source>
</evidence>
<evidence type="ECO:0000259" key="7">
    <source>
        <dbReference type="PROSITE" id="PS51384"/>
    </source>
</evidence>
<dbReference type="VEuPathDB" id="FungiDB:PC110_g16503"/>
<dbReference type="GO" id="GO:0016491">
    <property type="term" value="F:oxidoreductase activity"/>
    <property type="evidence" value="ECO:0007669"/>
    <property type="project" value="UniProtKB-KW"/>
</dbReference>
<name>A0A8T1UA07_9STRA</name>
<feature type="transmembrane region" description="Helical" evidence="6">
    <location>
        <begin position="427"/>
        <end position="448"/>
    </location>
</feature>
<feature type="transmembrane region" description="Helical" evidence="6">
    <location>
        <begin position="988"/>
        <end position="1007"/>
    </location>
</feature>
<dbReference type="PROSITE" id="PS51384">
    <property type="entry name" value="FAD_FR"/>
    <property type="match status" value="1"/>
</dbReference>
<feature type="transmembrane region" description="Helical" evidence="6">
    <location>
        <begin position="680"/>
        <end position="700"/>
    </location>
</feature>
<feature type="transmembrane region" description="Helical" evidence="6">
    <location>
        <begin position="587"/>
        <end position="607"/>
    </location>
</feature>
<dbReference type="FunFam" id="2.40.30.10:FF:000254">
    <property type="entry name" value="Uncharacterized protein"/>
    <property type="match status" value="1"/>
</dbReference>
<dbReference type="InterPro" id="IPR013121">
    <property type="entry name" value="Fe_red_NAD-bd_6"/>
</dbReference>
<feature type="transmembrane region" description="Helical" evidence="6">
    <location>
        <begin position="627"/>
        <end position="648"/>
    </location>
</feature>
<dbReference type="Pfam" id="PF08030">
    <property type="entry name" value="NAD_binding_6"/>
    <property type="match status" value="1"/>
</dbReference>
<dbReference type="Proteomes" id="UP000688947">
    <property type="component" value="Unassembled WGS sequence"/>
</dbReference>
<evidence type="ECO:0000313" key="9">
    <source>
        <dbReference type="Proteomes" id="UP000688947"/>
    </source>
</evidence>
<dbReference type="GO" id="GO:0005886">
    <property type="term" value="C:plasma membrane"/>
    <property type="evidence" value="ECO:0007669"/>
    <property type="project" value="TreeGrafter"/>
</dbReference>
<comment type="caution">
    <text evidence="8">The sequence shown here is derived from an EMBL/GenBank/DDBJ whole genome shotgun (WGS) entry which is preliminary data.</text>
</comment>
<dbReference type="InterPro" id="IPR013112">
    <property type="entry name" value="FAD-bd_8"/>
</dbReference>
<dbReference type="Pfam" id="PF08022">
    <property type="entry name" value="FAD_binding_8"/>
    <property type="match status" value="1"/>
</dbReference>
<dbReference type="CDD" id="cd06186">
    <property type="entry name" value="NOX_Duox_like_FAD_NADP"/>
    <property type="match status" value="1"/>
</dbReference>
<dbReference type="PANTHER" id="PTHR11972">
    <property type="entry name" value="NADPH OXIDASE"/>
    <property type="match status" value="1"/>
</dbReference>
<evidence type="ECO:0000313" key="8">
    <source>
        <dbReference type="EMBL" id="KAG6958449.1"/>
    </source>
</evidence>
<feature type="transmembrane region" description="Helical" evidence="6">
    <location>
        <begin position="712"/>
        <end position="734"/>
    </location>
</feature>
<dbReference type="InterPro" id="IPR013130">
    <property type="entry name" value="Fe3_Rdtase_TM_dom"/>
</dbReference>
<keyword evidence="4" id="KW-0560">Oxidoreductase</keyword>
<dbReference type="AlphaFoldDB" id="A0A8T1UA07"/>
<sequence>MSTYRNWVGPSIGKPSDPAFDKACWRKAFIMDTCPYGFDYNTKTCWAQCPMAYPVECGFECLRQNDDCGSEIYAKFVSVANAFFSVQILGVFGAFAKLSKNVRVGIKCARAMFGTMRAIVNYIRAIKVSDPQTPQDKILLALYQTSYVTIDLPVSIVMCMGRSYNWQVLDPASVAMGTIQTYGVIVDDLIDKGKSDNGTSLTAKQYTRVVADKVLMTIATLFYVDLTRISGLLSEYIQTICGPTQLVGEIDDGTDPNTLGLRTVGKAFANSGSSWERRGDGVVKITFMSTDTKDVTVNILSGGDKFDEKDVPAGKTVTWTSTVKELGGKTLYLDRWRPGFLGLPGTGGGSLKLWVPRASEGGHLEITAKLNRSQCHPSIMAPNHADSINTPRVDAVFSSLKTPDVEDKRSVVGEPRLSNSPSSSNRFSIVGNVLQLLIVASMVTYAYGQLFYFTDAYSDLSTTIGKWFGVPPNAPKDSDAGHKEMIRPTFFFLFCFLPIAASLVFLEVLKHFNVRRITSHYLLNFTRVLRRKPSIFGWVARVSLGELLFLAFLVGGNVYVFHYYYVNRVERNRQRGREFNFELYLEMVALTLGFVCVFNMAFLFLPATRNCVWMEFLNISYANGIKYHRWVGVVTVLTALFHCLGYYWSWIRQEEWKENALPCFDCAVGSKEGHDPWMNFFGEIALLAFLAIGLTSIPWVRRKMYNMFYNVHHLFLIGTIFAVLHWNPILAWIFPSVMLYTVSRAISSSNGFTPVAVREFTTLSHDVVKVVLSRSTAPAGNYKVGQFVYLNVPTISKLQWHAFTIASSPRTSPDTLTILLKSLGDWTEDLVKYSEDCKKNNVLPTMYMDGYYGASLEMYDEYSTVCLVGGGIGVTPLLSILEDIVAKLQKGETLRQKVIFIFSFRELSLLEEIHPVLMQIKELDPQQQYFSLHFSLTRAPTTEQLDELIDRERLAGKPHVSATKYDSSVTSKTPRPFTEPLRTRTSKVMMFGASFLVTLIVVLLVKYGNKVQVDDENLWPLQNFVEISLLIAVGMITVYTSVALDKKTHDPKTNTSRNHNMLETPRLPSIAADVHTFQNLISEYNVDVGRRPNIPELIESAFVEHRAFRKAHPSSSAAGNKTIGVFVSGPEELKKAVECAIAEIGSKHFDVHEEEFEL</sequence>
<evidence type="ECO:0000256" key="2">
    <source>
        <dbReference type="ARBA" id="ARBA00022692"/>
    </source>
</evidence>
<dbReference type="Pfam" id="PF01794">
    <property type="entry name" value="Ferric_reduct"/>
    <property type="match status" value="1"/>
</dbReference>
<proteinExistence type="predicted"/>
<dbReference type="InterPro" id="IPR017927">
    <property type="entry name" value="FAD-bd_FR_type"/>
</dbReference>
<comment type="subcellular location">
    <subcellularLocation>
        <location evidence="1">Membrane</location>
        <topology evidence="1">Multi-pass membrane protein</topology>
    </subcellularLocation>
</comment>
<dbReference type="EMBL" id="JAENGZ010000487">
    <property type="protein sequence ID" value="KAG6958449.1"/>
    <property type="molecule type" value="Genomic_DNA"/>
</dbReference>
<dbReference type="FunFam" id="3.40.50.80:FF:000054">
    <property type="entry name" value="Ferric reduction oxidase 7"/>
    <property type="match status" value="1"/>
</dbReference>
<dbReference type="VEuPathDB" id="FungiDB:PC110_g16734"/>
<evidence type="ECO:0000256" key="1">
    <source>
        <dbReference type="ARBA" id="ARBA00004141"/>
    </source>
</evidence>
<keyword evidence="2 6" id="KW-0812">Transmembrane</keyword>